<reference evidence="2" key="1">
    <citation type="journal article" date="2021" name="PeerJ">
        <title>Extensive microbial diversity within the chicken gut microbiome revealed by metagenomics and culture.</title>
        <authorList>
            <person name="Gilroy R."/>
            <person name="Ravi A."/>
            <person name="Getino M."/>
            <person name="Pursley I."/>
            <person name="Horton D.L."/>
            <person name="Alikhan N.F."/>
            <person name="Baker D."/>
            <person name="Gharbi K."/>
            <person name="Hall N."/>
            <person name="Watson M."/>
            <person name="Adriaenssens E.M."/>
            <person name="Foster-Nyarko E."/>
            <person name="Jarju S."/>
            <person name="Secka A."/>
            <person name="Antonio M."/>
            <person name="Oren A."/>
            <person name="Chaudhuri R.R."/>
            <person name="La Ragione R."/>
            <person name="Hildebrand F."/>
            <person name="Pallen M.J."/>
        </authorList>
    </citation>
    <scope>NUCLEOTIDE SEQUENCE</scope>
    <source>
        <strain evidence="2">CHK165-8395</strain>
    </source>
</reference>
<sequence>MKTKKLWGILMLFLCTLNLTGCNNEDEEDRQITDYKEYLLTVASQQIPGVGWSDGFNYLTDLFPNLTNFCRYLAREAYQGIWNGRSWMNREMKHPILHSTSFSSEEHRQNPKTQRLSLRICISTLRNIIKNNTHRPV</sequence>
<gene>
    <name evidence="2" type="ORF">K8U81_03530</name>
</gene>
<feature type="signal peptide" evidence="1">
    <location>
        <begin position="1"/>
        <end position="21"/>
    </location>
</feature>
<dbReference type="AlphaFoldDB" id="A0A921FBT5"/>
<dbReference type="Proteomes" id="UP000718012">
    <property type="component" value="Unassembled WGS sequence"/>
</dbReference>
<organism evidence="2 3">
    <name type="scientific">Phocaeicola coprocola</name>
    <dbReference type="NCBI Taxonomy" id="310298"/>
    <lineage>
        <taxon>Bacteria</taxon>
        <taxon>Pseudomonadati</taxon>
        <taxon>Bacteroidota</taxon>
        <taxon>Bacteroidia</taxon>
        <taxon>Bacteroidales</taxon>
        <taxon>Bacteroidaceae</taxon>
        <taxon>Phocaeicola</taxon>
    </lineage>
</organism>
<feature type="chain" id="PRO_5037295280" description="Lipoprotein" evidence="1">
    <location>
        <begin position="22"/>
        <end position="137"/>
    </location>
</feature>
<comment type="caution">
    <text evidence="2">The sequence shown here is derived from an EMBL/GenBank/DDBJ whole genome shotgun (WGS) entry which is preliminary data.</text>
</comment>
<evidence type="ECO:0008006" key="4">
    <source>
        <dbReference type="Google" id="ProtNLM"/>
    </source>
</evidence>
<evidence type="ECO:0000313" key="2">
    <source>
        <dbReference type="EMBL" id="HJF07252.1"/>
    </source>
</evidence>
<dbReference type="EMBL" id="DYXD01000078">
    <property type="protein sequence ID" value="HJF07252.1"/>
    <property type="molecule type" value="Genomic_DNA"/>
</dbReference>
<evidence type="ECO:0000313" key="3">
    <source>
        <dbReference type="Proteomes" id="UP000718012"/>
    </source>
</evidence>
<protein>
    <recommendedName>
        <fullName evidence="4">Lipoprotein</fullName>
    </recommendedName>
</protein>
<keyword evidence="1" id="KW-0732">Signal</keyword>
<evidence type="ECO:0000256" key="1">
    <source>
        <dbReference type="SAM" id="SignalP"/>
    </source>
</evidence>
<proteinExistence type="predicted"/>
<accession>A0A921FBT5</accession>
<reference evidence="2" key="2">
    <citation type="submission" date="2021-09" db="EMBL/GenBank/DDBJ databases">
        <authorList>
            <person name="Gilroy R."/>
        </authorList>
    </citation>
    <scope>NUCLEOTIDE SEQUENCE</scope>
    <source>
        <strain evidence="2">CHK165-8395</strain>
    </source>
</reference>
<name>A0A921FBT5_9BACT</name>